<protein>
    <submittedName>
        <fullName evidence="2">FERM domain-containing protein</fullName>
    </submittedName>
</protein>
<reference evidence="2" key="1">
    <citation type="submission" date="2022-11" db="UniProtKB">
        <authorList>
            <consortium name="WormBaseParasite"/>
        </authorList>
    </citation>
    <scope>IDENTIFICATION</scope>
</reference>
<evidence type="ECO:0000313" key="2">
    <source>
        <dbReference type="WBParaSite" id="ES5_v2.g1061.t1"/>
    </source>
</evidence>
<accession>A0AC34F0Z2</accession>
<name>A0AC34F0Z2_9BILA</name>
<evidence type="ECO:0000313" key="1">
    <source>
        <dbReference type="Proteomes" id="UP000887579"/>
    </source>
</evidence>
<dbReference type="WBParaSite" id="ES5_v2.g1061.t1">
    <property type="protein sequence ID" value="ES5_v2.g1061.t1"/>
    <property type="gene ID" value="ES5_v2.g1061"/>
</dbReference>
<organism evidence="1 2">
    <name type="scientific">Panagrolaimus sp. ES5</name>
    <dbReference type="NCBI Taxonomy" id="591445"/>
    <lineage>
        <taxon>Eukaryota</taxon>
        <taxon>Metazoa</taxon>
        <taxon>Ecdysozoa</taxon>
        <taxon>Nematoda</taxon>
        <taxon>Chromadorea</taxon>
        <taxon>Rhabditida</taxon>
        <taxon>Tylenchina</taxon>
        <taxon>Panagrolaimomorpha</taxon>
        <taxon>Panagrolaimoidea</taxon>
        <taxon>Panagrolaimidae</taxon>
        <taxon>Panagrolaimus</taxon>
    </lineage>
</organism>
<dbReference type="Proteomes" id="UP000887579">
    <property type="component" value="Unplaced"/>
</dbReference>
<proteinExistence type="predicted"/>
<sequence>MRIFWGKRSGRYDLSQDIFVLTINVGEYSLIQCTLNSESTSRDCLEYLRHKIDLRQREIFGLKYQVQTNDPDNRIWRFVEPDKPIKKQLDKFSCKPRHVQLSIIFYTPNVYSLIDSVASGKYTMEVEKYVNLAALSLQVDFGDYEPTLHSLDFLRSLPLLPPQLNRSIQFLDDFLLRILTSYERHSGKDPSFAAVQYIQEVMKCETYGEELFNAKDDEAAEVWIGYRLDVVVVKRSHGPALLYPFREIKTISVAKRNLTLKCLDGTSAAFVLEDAELAKYVCQLLNWQFKFEMSEAELHRSIPQNLKNLQGAIKPFNLPQNGLINNNSVVRMNSIEPSSTRTTNSFDQGASGSVCSQCPPCSTSSLLLTGVGRASSFIHGNNSTQNGSQYLQQKYLLSRERASTSDGAAPTTPQFYPQTFSMMPPSISTPSIPHHYISSGAISPVIRIDATSTPPAALHLPFDARDAEHKILRQLLAEKRARKIGSSPEINTIHSSNVRYTSNNANLNRLPVSAVGRRLNGKFHAHETLSASLSTPDLYLKCRSTPNLIIQNNNNNIGGGGGGGQFSQARVISSSVQQRPVGQQITYPIPTQLGPSSRPLSTASGIQITGIHASDAKQMTKPPPLENLQTLLATLRPPLDSPKGSLSDARTQSIDE</sequence>